<dbReference type="EMBL" id="RAZT01000022">
    <property type="protein sequence ID" value="RKN26143.1"/>
    <property type="molecule type" value="Genomic_DNA"/>
</dbReference>
<dbReference type="PANTHER" id="PTHR43752:SF2">
    <property type="entry name" value="BNR_ASP-BOX REPEAT FAMILY PROTEIN"/>
    <property type="match status" value="1"/>
</dbReference>
<dbReference type="Pfam" id="PF13088">
    <property type="entry name" value="BNR_2"/>
    <property type="match status" value="1"/>
</dbReference>
<dbReference type="SUPFAM" id="SSF50939">
    <property type="entry name" value="Sialidases"/>
    <property type="match status" value="1"/>
</dbReference>
<feature type="domain" description="Sialidase" evidence="1">
    <location>
        <begin position="87"/>
        <end position="357"/>
    </location>
</feature>
<sequence>MVTDRPPPVSPDWTRGEIVIAHLTALRRVLVPGLAAVLALPVAGVARAEPPGHSDAFRAYACRQDIHPQDPDYPGVHVASIEKAPNGDLLYAFYAGTQEKADDVATYMSRLPVGSRTWTEPRVIFDEPDQPDGNAVLWADDDTTYLFFSTIRGDGWTEADLRLIRSTDNGRTWSDPEQIREEWGWLFGTQPFRMSNGEVLVPIYSETRWASGWYIPSDNYSTWVPYPSDNDADWPTSPNGAIQPATVELEPGHLLAYLRTRDQAIYRTESFDYGRTWTTAESTGLPNNNARVALIKLADGNLVLAHNPITSGRNILRLSLSTDQGKTWTRHVDVESEPGAEFSYPYLMQTGDGMIHLAYTHRRESMRHLVFNEAFVRAGIDLPSNARPVPVELRNGKLKQPSACHYVNTRR</sequence>
<proteinExistence type="predicted"/>
<evidence type="ECO:0000313" key="2">
    <source>
        <dbReference type="EMBL" id="RKN26143.1"/>
    </source>
</evidence>
<dbReference type="CDD" id="cd15482">
    <property type="entry name" value="Sialidase_non-viral"/>
    <property type="match status" value="1"/>
</dbReference>
<name>A0A3A9XNP1_9ACTN</name>
<protein>
    <recommendedName>
        <fullName evidence="1">Sialidase domain-containing protein</fullName>
    </recommendedName>
</protein>
<evidence type="ECO:0000313" key="3">
    <source>
        <dbReference type="Proteomes" id="UP000275865"/>
    </source>
</evidence>
<accession>A0A3A9XNP1</accession>
<gene>
    <name evidence="2" type="ORF">D7044_30355</name>
</gene>
<reference evidence="2 3" key="1">
    <citation type="submission" date="2018-09" db="EMBL/GenBank/DDBJ databases">
        <title>Micromonospora sp. nov. MS1-9, isolated from a root of Musa sp.</title>
        <authorList>
            <person name="Kuncharoen N."/>
            <person name="Kudo T."/>
            <person name="Ohkuma M."/>
            <person name="Yuki M."/>
            <person name="Tanasupawat S."/>
        </authorList>
    </citation>
    <scope>NUCLEOTIDE SEQUENCE [LARGE SCALE GENOMIC DNA]</scope>
    <source>
        <strain evidence="2 3">MS1-9</strain>
    </source>
</reference>
<organism evidence="2 3">
    <name type="scientific">Micromonospora musae</name>
    <dbReference type="NCBI Taxonomy" id="1894970"/>
    <lineage>
        <taxon>Bacteria</taxon>
        <taxon>Bacillati</taxon>
        <taxon>Actinomycetota</taxon>
        <taxon>Actinomycetes</taxon>
        <taxon>Micromonosporales</taxon>
        <taxon>Micromonosporaceae</taxon>
        <taxon>Micromonospora</taxon>
    </lineage>
</organism>
<comment type="caution">
    <text evidence="2">The sequence shown here is derived from an EMBL/GenBank/DDBJ whole genome shotgun (WGS) entry which is preliminary data.</text>
</comment>
<dbReference type="Proteomes" id="UP000275865">
    <property type="component" value="Unassembled WGS sequence"/>
</dbReference>
<evidence type="ECO:0000259" key="1">
    <source>
        <dbReference type="Pfam" id="PF13088"/>
    </source>
</evidence>
<dbReference type="InterPro" id="IPR011040">
    <property type="entry name" value="Sialidase"/>
</dbReference>
<dbReference type="PANTHER" id="PTHR43752">
    <property type="entry name" value="BNR/ASP-BOX REPEAT FAMILY PROTEIN"/>
    <property type="match status" value="1"/>
</dbReference>
<dbReference type="InterPro" id="IPR036278">
    <property type="entry name" value="Sialidase_sf"/>
</dbReference>
<dbReference type="AlphaFoldDB" id="A0A3A9XNP1"/>
<dbReference type="Gene3D" id="2.120.10.10">
    <property type="match status" value="1"/>
</dbReference>